<organism evidence="6 7">
    <name type="scientific">Aquicella siphonis</name>
    <dbReference type="NCBI Taxonomy" id="254247"/>
    <lineage>
        <taxon>Bacteria</taxon>
        <taxon>Pseudomonadati</taxon>
        <taxon>Pseudomonadota</taxon>
        <taxon>Gammaproteobacteria</taxon>
        <taxon>Legionellales</taxon>
        <taxon>Coxiellaceae</taxon>
        <taxon>Aquicella</taxon>
    </lineage>
</organism>
<evidence type="ECO:0000256" key="3">
    <source>
        <dbReference type="ARBA" id="ARBA00022741"/>
    </source>
</evidence>
<sequence length="251" mass="26996">MKTPDITLHNLTLTYAGTPVFTDINLHLPAGQWTALLGQSGIGKSSLLRVIAGLATPAGQLQGKVSADNGLPVSSQIAYMAQSDLLLPWMTVLDNAALGVKLRGKKNGGAPRQREQARSLLEKAGLGESLHLYPRQLSGGMRQRVALVRTLMEDKPVVLMDEPFSALDAITRFKLQALAADLLENKTVLFITHDPGEALRLGHVIYIMRGRPAGLNLAAAPRAPLPRDPADPEVTSLQSFLFNELTRAAGE</sequence>
<gene>
    <name evidence="6" type="primary">ssuB_1</name>
    <name evidence="6" type="ORF">AQUSIP_15270</name>
</gene>
<evidence type="ECO:0000256" key="1">
    <source>
        <dbReference type="ARBA" id="ARBA00005417"/>
    </source>
</evidence>
<dbReference type="Gene3D" id="3.40.50.300">
    <property type="entry name" value="P-loop containing nucleotide triphosphate hydrolases"/>
    <property type="match status" value="1"/>
</dbReference>
<comment type="similarity">
    <text evidence="1">Belongs to the ABC transporter superfamily.</text>
</comment>
<name>A0A5E4PIN9_9COXI</name>
<dbReference type="Pfam" id="PF00005">
    <property type="entry name" value="ABC_tran"/>
    <property type="match status" value="1"/>
</dbReference>
<evidence type="ECO:0000313" key="6">
    <source>
        <dbReference type="EMBL" id="VVC76221.1"/>
    </source>
</evidence>
<dbReference type="SMART" id="SM00382">
    <property type="entry name" value="AAA"/>
    <property type="match status" value="1"/>
</dbReference>
<dbReference type="InterPro" id="IPR003439">
    <property type="entry name" value="ABC_transporter-like_ATP-bd"/>
</dbReference>
<dbReference type="AlphaFoldDB" id="A0A5E4PIN9"/>
<dbReference type="PROSITE" id="PS50893">
    <property type="entry name" value="ABC_TRANSPORTER_2"/>
    <property type="match status" value="1"/>
</dbReference>
<dbReference type="GO" id="GO:0016887">
    <property type="term" value="F:ATP hydrolysis activity"/>
    <property type="evidence" value="ECO:0007669"/>
    <property type="project" value="InterPro"/>
</dbReference>
<dbReference type="PANTHER" id="PTHR42788:SF19">
    <property type="entry name" value="ALIPHATIC SULFONATES IMPORT ATP-BINDING PROTEIN SSUB 2"/>
    <property type="match status" value="1"/>
</dbReference>
<dbReference type="EMBL" id="LR699119">
    <property type="protein sequence ID" value="VVC76221.1"/>
    <property type="molecule type" value="Genomic_DNA"/>
</dbReference>
<evidence type="ECO:0000256" key="2">
    <source>
        <dbReference type="ARBA" id="ARBA00022448"/>
    </source>
</evidence>
<dbReference type="SUPFAM" id="SSF52540">
    <property type="entry name" value="P-loop containing nucleoside triphosphate hydrolases"/>
    <property type="match status" value="1"/>
</dbReference>
<keyword evidence="2" id="KW-0813">Transport</keyword>
<protein>
    <submittedName>
        <fullName evidence="6">Aliphatic sulfonates import ATP-binding protein SsuB</fullName>
    </submittedName>
</protein>
<keyword evidence="3" id="KW-0547">Nucleotide-binding</keyword>
<dbReference type="InterPro" id="IPR017871">
    <property type="entry name" value="ABC_transporter-like_CS"/>
</dbReference>
<feature type="domain" description="ABC transporter" evidence="5">
    <location>
        <begin position="6"/>
        <end position="237"/>
    </location>
</feature>
<keyword evidence="7" id="KW-1185">Reference proteome</keyword>
<dbReference type="PANTHER" id="PTHR42788">
    <property type="entry name" value="TAURINE IMPORT ATP-BINDING PROTEIN-RELATED"/>
    <property type="match status" value="1"/>
</dbReference>
<evidence type="ECO:0000256" key="4">
    <source>
        <dbReference type="ARBA" id="ARBA00022840"/>
    </source>
</evidence>
<evidence type="ECO:0000259" key="5">
    <source>
        <dbReference type="PROSITE" id="PS50893"/>
    </source>
</evidence>
<keyword evidence="4 6" id="KW-0067">ATP-binding</keyword>
<reference evidence="6 7" key="1">
    <citation type="submission" date="2019-08" db="EMBL/GenBank/DDBJ databases">
        <authorList>
            <person name="Guy L."/>
        </authorList>
    </citation>
    <scope>NUCLEOTIDE SEQUENCE [LARGE SCALE GENOMIC DNA]</scope>
    <source>
        <strain evidence="6 7">SGT-108</strain>
    </source>
</reference>
<dbReference type="RefSeq" id="WP_232051855.1">
    <property type="nucleotide sequence ID" value="NZ_LR699119.1"/>
</dbReference>
<dbReference type="InterPro" id="IPR050166">
    <property type="entry name" value="ABC_transporter_ATP-bind"/>
</dbReference>
<dbReference type="GO" id="GO:0005524">
    <property type="term" value="F:ATP binding"/>
    <property type="evidence" value="ECO:0007669"/>
    <property type="project" value="UniProtKB-KW"/>
</dbReference>
<dbReference type="KEGG" id="asip:AQUSIP_15270"/>
<accession>A0A5E4PIN9</accession>
<proteinExistence type="inferred from homology"/>
<evidence type="ECO:0000313" key="7">
    <source>
        <dbReference type="Proteomes" id="UP000324194"/>
    </source>
</evidence>
<dbReference type="InterPro" id="IPR027417">
    <property type="entry name" value="P-loop_NTPase"/>
</dbReference>
<dbReference type="PROSITE" id="PS00211">
    <property type="entry name" value="ABC_TRANSPORTER_1"/>
    <property type="match status" value="1"/>
</dbReference>
<dbReference type="Proteomes" id="UP000324194">
    <property type="component" value="Chromosome 1"/>
</dbReference>
<dbReference type="InterPro" id="IPR003593">
    <property type="entry name" value="AAA+_ATPase"/>
</dbReference>